<sequence>TWRCLLLTLENNKVSAEFVREWTRRNGSCVREAPDKRPRSPETNKVLASIIVISSSSDSKEELVQDRLRKRKASPDAELSEKR</sequence>
<protein>
    <submittedName>
        <fullName evidence="2">Uncharacterized protein</fullName>
    </submittedName>
</protein>
<feature type="non-terminal residue" evidence="2">
    <location>
        <position position="1"/>
    </location>
</feature>
<feature type="compositionally biased region" description="Basic and acidic residues" evidence="1">
    <location>
        <begin position="58"/>
        <end position="83"/>
    </location>
</feature>
<name>A0ABV1A867_9TELE</name>
<accession>A0ABV1A867</accession>
<comment type="caution">
    <text evidence="2">The sequence shown here is derived from an EMBL/GenBank/DDBJ whole genome shotgun (WGS) entry which is preliminary data.</text>
</comment>
<gene>
    <name evidence="2" type="ORF">AMECASPLE_011286</name>
</gene>
<evidence type="ECO:0000313" key="2">
    <source>
        <dbReference type="EMBL" id="MEQ2314359.1"/>
    </source>
</evidence>
<evidence type="ECO:0000256" key="1">
    <source>
        <dbReference type="SAM" id="MobiDB-lite"/>
    </source>
</evidence>
<organism evidence="2 3">
    <name type="scientific">Ameca splendens</name>
    <dbReference type="NCBI Taxonomy" id="208324"/>
    <lineage>
        <taxon>Eukaryota</taxon>
        <taxon>Metazoa</taxon>
        <taxon>Chordata</taxon>
        <taxon>Craniata</taxon>
        <taxon>Vertebrata</taxon>
        <taxon>Euteleostomi</taxon>
        <taxon>Actinopterygii</taxon>
        <taxon>Neopterygii</taxon>
        <taxon>Teleostei</taxon>
        <taxon>Neoteleostei</taxon>
        <taxon>Acanthomorphata</taxon>
        <taxon>Ovalentaria</taxon>
        <taxon>Atherinomorphae</taxon>
        <taxon>Cyprinodontiformes</taxon>
        <taxon>Goodeidae</taxon>
        <taxon>Ameca</taxon>
    </lineage>
</organism>
<reference evidence="2 3" key="1">
    <citation type="submission" date="2021-06" db="EMBL/GenBank/DDBJ databases">
        <authorList>
            <person name="Palmer J.M."/>
        </authorList>
    </citation>
    <scope>NUCLEOTIDE SEQUENCE [LARGE SCALE GENOMIC DNA]</scope>
    <source>
        <strain evidence="2 3">AS_MEX2019</strain>
        <tissue evidence="2">Muscle</tissue>
    </source>
</reference>
<dbReference type="Proteomes" id="UP001469553">
    <property type="component" value="Unassembled WGS sequence"/>
</dbReference>
<evidence type="ECO:0000313" key="3">
    <source>
        <dbReference type="Proteomes" id="UP001469553"/>
    </source>
</evidence>
<keyword evidence="3" id="KW-1185">Reference proteome</keyword>
<dbReference type="EMBL" id="JAHRIP010085316">
    <property type="protein sequence ID" value="MEQ2314359.1"/>
    <property type="molecule type" value="Genomic_DNA"/>
</dbReference>
<proteinExistence type="predicted"/>
<feature type="region of interest" description="Disordered" evidence="1">
    <location>
        <begin position="57"/>
        <end position="83"/>
    </location>
</feature>